<sequence length="366" mass="40269">MSVAVTPCAVDQRASILVVTTLDGFIGLTVAECWLRRDERDCVWICVQHLDQDNNSLHGINLFEGSAVGDVAFESIETAAVARGPFSASHICGVALVEKMAFHHRSHDAATDQSAPKVVPVTVDLHIIIPDLMPLRIHFRFPTNRQIAALSLSLMERVLASFTMYSELKEATTDSVYDKVFACLQTEWTYIGGLRVADVPYISVDKAVFSISPGSLFDVNSYARSAIATSSIASGLGIACDAWFLLRCNWADLQTFIARARDVYGSYFFFSLSARVPGLCMFISALSLMLFLELVAFDAWPESVITICSMVGVVMSLQFWFMARIGVWGEWLSAPAGALKPTMVIKNESIYHLLVSIVTNLLKTVD</sequence>
<reference evidence="2 3" key="1">
    <citation type="journal article" date="2008" name="Nature">
        <title>The genome of Laccaria bicolor provides insights into mycorrhizal symbiosis.</title>
        <authorList>
            <person name="Martin F."/>
            <person name="Aerts A."/>
            <person name="Ahren D."/>
            <person name="Brun A."/>
            <person name="Danchin E.G.J."/>
            <person name="Duchaussoy F."/>
            <person name="Gibon J."/>
            <person name="Kohler A."/>
            <person name="Lindquist E."/>
            <person name="Pereda V."/>
            <person name="Salamov A."/>
            <person name="Shapiro H.J."/>
            <person name="Wuyts J."/>
            <person name="Blaudez D."/>
            <person name="Buee M."/>
            <person name="Brokstein P."/>
            <person name="Canbaeck B."/>
            <person name="Cohen D."/>
            <person name="Courty P.E."/>
            <person name="Coutinho P.M."/>
            <person name="Delaruelle C."/>
            <person name="Detter J.C."/>
            <person name="Deveau A."/>
            <person name="DiFazio S."/>
            <person name="Duplessis S."/>
            <person name="Fraissinet-Tachet L."/>
            <person name="Lucic E."/>
            <person name="Frey-Klett P."/>
            <person name="Fourrey C."/>
            <person name="Feussner I."/>
            <person name="Gay G."/>
            <person name="Grimwood J."/>
            <person name="Hoegger P.J."/>
            <person name="Jain P."/>
            <person name="Kilaru S."/>
            <person name="Labbe J."/>
            <person name="Lin Y.C."/>
            <person name="Legue V."/>
            <person name="Le Tacon F."/>
            <person name="Marmeisse R."/>
            <person name="Melayah D."/>
            <person name="Montanini B."/>
            <person name="Muratet M."/>
            <person name="Nehls U."/>
            <person name="Niculita-Hirzel H."/>
            <person name="Oudot-Le Secq M.P."/>
            <person name="Peter M."/>
            <person name="Quesneville H."/>
            <person name="Rajashekar B."/>
            <person name="Reich M."/>
            <person name="Rouhier N."/>
            <person name="Schmutz J."/>
            <person name="Yin T."/>
            <person name="Chalot M."/>
            <person name="Henrissat B."/>
            <person name="Kuees U."/>
            <person name="Lucas S."/>
            <person name="Van de Peer Y."/>
            <person name="Podila G.K."/>
            <person name="Polle A."/>
            <person name="Pukkila P.J."/>
            <person name="Richardson P.M."/>
            <person name="Rouze P."/>
            <person name="Sanders I.R."/>
            <person name="Stajich J.E."/>
            <person name="Tunlid A."/>
            <person name="Tuskan G."/>
            <person name="Grigoriev I.V."/>
        </authorList>
    </citation>
    <scope>NUCLEOTIDE SEQUENCE [LARGE SCALE GENOMIC DNA]</scope>
    <source>
        <strain evidence="3">S238N-H82 / ATCC MYA-4686</strain>
    </source>
</reference>
<evidence type="ECO:0000313" key="2">
    <source>
        <dbReference type="EMBL" id="EDQ98372.1"/>
    </source>
</evidence>
<dbReference type="GeneID" id="6086632"/>
<proteinExistence type="predicted"/>
<dbReference type="Proteomes" id="UP000001194">
    <property type="component" value="Unassembled WGS sequence"/>
</dbReference>
<dbReference type="AlphaFoldDB" id="B0E459"/>
<evidence type="ECO:0000256" key="1">
    <source>
        <dbReference type="SAM" id="Phobius"/>
    </source>
</evidence>
<dbReference type="InParanoid" id="B0E459"/>
<name>B0E459_LACBS</name>
<protein>
    <submittedName>
        <fullName evidence="2">Predicted protein</fullName>
    </submittedName>
</protein>
<keyword evidence="1" id="KW-0472">Membrane</keyword>
<dbReference type="STRING" id="486041.B0E459"/>
<keyword evidence="3" id="KW-1185">Reference proteome</keyword>
<feature type="transmembrane region" description="Helical" evidence="1">
    <location>
        <begin position="304"/>
        <end position="323"/>
    </location>
</feature>
<feature type="transmembrane region" description="Helical" evidence="1">
    <location>
        <begin position="226"/>
        <end position="246"/>
    </location>
</feature>
<organism evidence="3">
    <name type="scientific">Laccaria bicolor (strain S238N-H82 / ATCC MYA-4686)</name>
    <name type="common">Bicoloured deceiver</name>
    <name type="synonym">Laccaria laccata var. bicolor</name>
    <dbReference type="NCBI Taxonomy" id="486041"/>
    <lineage>
        <taxon>Eukaryota</taxon>
        <taxon>Fungi</taxon>
        <taxon>Dikarya</taxon>
        <taxon>Basidiomycota</taxon>
        <taxon>Agaricomycotina</taxon>
        <taxon>Agaricomycetes</taxon>
        <taxon>Agaricomycetidae</taxon>
        <taxon>Agaricales</taxon>
        <taxon>Agaricineae</taxon>
        <taxon>Hydnangiaceae</taxon>
        <taxon>Laccaria</taxon>
    </lineage>
</organism>
<gene>
    <name evidence="2" type="ORF">LACBIDRAFT_336018</name>
</gene>
<dbReference type="KEGG" id="lbc:LACBIDRAFT_336018"/>
<dbReference type="HOGENOM" id="CLU_858068_0_0_1"/>
<dbReference type="OrthoDB" id="2642524at2759"/>
<feature type="transmembrane region" description="Helical" evidence="1">
    <location>
        <begin position="267"/>
        <end position="292"/>
    </location>
</feature>
<accession>B0E459</accession>
<dbReference type="EMBL" id="DS547312">
    <property type="protein sequence ID" value="EDQ98372.1"/>
    <property type="molecule type" value="Genomic_DNA"/>
</dbReference>
<dbReference type="RefSeq" id="XP_001890976.1">
    <property type="nucleotide sequence ID" value="XM_001890941.1"/>
</dbReference>
<keyword evidence="1" id="KW-0812">Transmembrane</keyword>
<keyword evidence="1" id="KW-1133">Transmembrane helix</keyword>
<evidence type="ECO:0000313" key="3">
    <source>
        <dbReference type="Proteomes" id="UP000001194"/>
    </source>
</evidence>